<dbReference type="RefSeq" id="WP_209685862.1">
    <property type="nucleotide sequence ID" value="NZ_JAGGLU010000002.1"/>
</dbReference>
<dbReference type="Proteomes" id="UP001519292">
    <property type="component" value="Unassembled WGS sequence"/>
</dbReference>
<gene>
    <name evidence="1" type="ORF">J2Z60_000388</name>
</gene>
<evidence type="ECO:0000313" key="1">
    <source>
        <dbReference type="EMBL" id="MBP2057224.1"/>
    </source>
</evidence>
<evidence type="ECO:0000313" key="2">
    <source>
        <dbReference type="Proteomes" id="UP001519292"/>
    </source>
</evidence>
<proteinExistence type="predicted"/>
<keyword evidence="2" id="KW-1185">Reference proteome</keyword>
<name>A0ABS4MC30_9LACO</name>
<sequence length="98" mass="11584">MRKRRFNGGYSKEVVKENLFIEKHIINLSKVAVPQYRWENSERTSDVIGYKSWFIQEGTDPFEVKFETKPTLPPFLSEVSFDDLEGCEVRSNVYFRAK</sequence>
<comment type="caution">
    <text evidence="1">The sequence shown here is derived from an EMBL/GenBank/DDBJ whole genome shotgun (WGS) entry which is preliminary data.</text>
</comment>
<reference evidence="1 2" key="1">
    <citation type="submission" date="2021-03" db="EMBL/GenBank/DDBJ databases">
        <title>Genomic Encyclopedia of Type Strains, Phase IV (KMG-IV): sequencing the most valuable type-strain genomes for metagenomic binning, comparative biology and taxonomic classification.</title>
        <authorList>
            <person name="Goeker M."/>
        </authorList>
    </citation>
    <scope>NUCLEOTIDE SEQUENCE [LARGE SCALE GENOMIC DNA]</scope>
    <source>
        <strain evidence="1 2">DSM 101872</strain>
    </source>
</reference>
<accession>A0ABS4MC30</accession>
<evidence type="ECO:0008006" key="3">
    <source>
        <dbReference type="Google" id="ProtNLM"/>
    </source>
</evidence>
<dbReference type="EMBL" id="JAGGLU010000002">
    <property type="protein sequence ID" value="MBP2057224.1"/>
    <property type="molecule type" value="Genomic_DNA"/>
</dbReference>
<protein>
    <recommendedName>
        <fullName evidence="3">SuB0782 undefined product 764400:764714 forward MW:11955</fullName>
    </recommendedName>
</protein>
<organism evidence="1 2">
    <name type="scientific">Lactobacillus colini</name>
    <dbReference type="NCBI Taxonomy" id="1819254"/>
    <lineage>
        <taxon>Bacteria</taxon>
        <taxon>Bacillati</taxon>
        <taxon>Bacillota</taxon>
        <taxon>Bacilli</taxon>
        <taxon>Lactobacillales</taxon>
        <taxon>Lactobacillaceae</taxon>
        <taxon>Lactobacillus</taxon>
    </lineage>
</organism>